<evidence type="ECO:0000313" key="1">
    <source>
        <dbReference type="EMBL" id="MBY6368018.1"/>
    </source>
</evidence>
<proteinExistence type="predicted"/>
<protein>
    <recommendedName>
        <fullName evidence="3">Transcriptional regulator</fullName>
    </recommendedName>
</protein>
<gene>
    <name evidence="1" type="ORF">HQ603_14785</name>
</gene>
<sequence length="97" mass="11300">MSRPISNPKYWDDLKAEGRGLTNEAEGTERDLVVPDAAADRLEMRRLAEEYRGSVGDTRYRDPQRPEHQLQDVIDAYRRLHPEASEVIGPRGRKRRR</sequence>
<name>A0ABS7P6J5_9NOCA</name>
<accession>A0ABS7P6J5</accession>
<dbReference type="RefSeq" id="WP_222685376.1">
    <property type="nucleotide sequence ID" value="NZ_JABUBT010000009.1"/>
</dbReference>
<evidence type="ECO:0000313" key="2">
    <source>
        <dbReference type="Proteomes" id="UP000825228"/>
    </source>
</evidence>
<organism evidence="1 2">
    <name type="scientific">Rhodococcoides corynebacterioides</name>
    <dbReference type="NCBI Taxonomy" id="53972"/>
    <lineage>
        <taxon>Bacteria</taxon>
        <taxon>Bacillati</taxon>
        <taxon>Actinomycetota</taxon>
        <taxon>Actinomycetes</taxon>
        <taxon>Mycobacteriales</taxon>
        <taxon>Nocardiaceae</taxon>
        <taxon>Rhodococcoides</taxon>
    </lineage>
</organism>
<dbReference type="EMBL" id="JABUBU010000017">
    <property type="protein sequence ID" value="MBY6368018.1"/>
    <property type="molecule type" value="Genomic_DNA"/>
</dbReference>
<reference evidence="1 2" key="1">
    <citation type="submission" date="2020-06" db="EMBL/GenBank/DDBJ databases">
        <title>Taxonomy, biology and ecology of Rhodococcus bacteria occurring in California pistachio and other woody hosts as revealed by genome sequence analyses.</title>
        <authorList>
            <person name="Gai Y."/>
            <person name="Riely B."/>
        </authorList>
    </citation>
    <scope>NUCLEOTIDE SEQUENCE [LARGE SCALE GENOMIC DNA]</scope>
    <source>
        <strain evidence="1 2">BP-281</strain>
    </source>
</reference>
<keyword evidence="2" id="KW-1185">Reference proteome</keyword>
<dbReference type="Proteomes" id="UP000825228">
    <property type="component" value="Unassembled WGS sequence"/>
</dbReference>
<comment type="caution">
    <text evidence="1">The sequence shown here is derived from an EMBL/GenBank/DDBJ whole genome shotgun (WGS) entry which is preliminary data.</text>
</comment>
<evidence type="ECO:0008006" key="3">
    <source>
        <dbReference type="Google" id="ProtNLM"/>
    </source>
</evidence>